<dbReference type="AlphaFoldDB" id="A0A0U1EJH2"/>
<evidence type="ECO:0000313" key="2">
    <source>
        <dbReference type="EMBL" id="NMK54837.1"/>
    </source>
</evidence>
<dbReference type="InterPro" id="IPR007921">
    <property type="entry name" value="CHAP_dom"/>
</dbReference>
<protein>
    <submittedName>
        <fullName evidence="3">CHAP domain-containing protein</fullName>
    </submittedName>
</protein>
<evidence type="ECO:0000313" key="4">
    <source>
        <dbReference type="Proteomes" id="UP000538955"/>
    </source>
</evidence>
<feature type="domain" description="Peptidase C51" evidence="1">
    <location>
        <begin position="21"/>
        <end position="144"/>
    </location>
</feature>
<keyword evidence="4" id="KW-1185">Reference proteome</keyword>
<proteinExistence type="predicted"/>
<evidence type="ECO:0000313" key="5">
    <source>
        <dbReference type="Proteomes" id="UP000550736"/>
    </source>
</evidence>
<dbReference type="eggNOG" id="COG3942">
    <property type="taxonomic scope" value="Bacteria"/>
</dbReference>
<dbReference type="SUPFAM" id="SSF54001">
    <property type="entry name" value="Cysteine proteinases"/>
    <property type="match status" value="1"/>
</dbReference>
<dbReference type="EMBL" id="JABBMI010000069">
    <property type="protein sequence ID" value="NMK54837.1"/>
    <property type="molecule type" value="Genomic_DNA"/>
</dbReference>
<sequence>MKLKKLLSRIIIATGIMFTGTLTYQTIEHTHVSHAASYNYYSKHQCTWWAYKRRVQLGKPVSNRWGNARNWYYNARRSGYSTGHKPKKYAVMQSTAGYYGHVAIVEKVYNSGSIKISEYNYNVPLGYGTRIISKSSARHYNYIY</sequence>
<organism evidence="3 5">
    <name type="scientific">Staphylococcus capitis</name>
    <dbReference type="NCBI Taxonomy" id="29388"/>
    <lineage>
        <taxon>Bacteria</taxon>
        <taxon>Bacillati</taxon>
        <taxon>Bacillota</taxon>
        <taxon>Bacilli</taxon>
        <taxon>Bacillales</taxon>
        <taxon>Staphylococcaceae</taxon>
        <taxon>Staphylococcus</taxon>
    </lineage>
</organism>
<dbReference type="Gene3D" id="3.90.1720.10">
    <property type="entry name" value="endopeptidase domain like (from Nostoc punctiforme)"/>
    <property type="match status" value="1"/>
</dbReference>
<gene>
    <name evidence="3" type="ORF">HHM13_07630</name>
    <name evidence="2" type="ORF">HHM24_08885</name>
</gene>
<name>A0A0U1EJH2_STACP</name>
<dbReference type="Proteomes" id="UP000550736">
    <property type="component" value="Unassembled WGS sequence"/>
</dbReference>
<evidence type="ECO:0000313" key="3">
    <source>
        <dbReference type="EMBL" id="NMK97961.1"/>
    </source>
</evidence>
<dbReference type="GeneID" id="93668562"/>
<dbReference type="Proteomes" id="UP000538955">
    <property type="component" value="Unassembled WGS sequence"/>
</dbReference>
<reference evidence="4 5" key="1">
    <citation type="submission" date="2020-04" db="EMBL/GenBank/DDBJ databases">
        <title>The Epidemiology and Molecular Characteristics of Linezolid-Resistant Staphylococcus capitis in Huashan Hospital, Shanghai.</title>
        <authorList>
            <person name="Ding L."/>
            <person name="Li P."/>
            <person name="Yang Y."/>
            <person name="Lin D."/>
            <person name="Xu X."/>
        </authorList>
    </citation>
    <scope>NUCLEOTIDE SEQUENCE [LARGE SCALE GENOMIC DNA]</scope>
    <source>
        <strain evidence="3 5">12-86</strain>
        <strain evidence="2 4">17-84</strain>
    </source>
</reference>
<dbReference type="InterPro" id="IPR038765">
    <property type="entry name" value="Papain-like_cys_pep_sf"/>
</dbReference>
<dbReference type="PROSITE" id="PS50911">
    <property type="entry name" value="CHAP"/>
    <property type="match status" value="1"/>
</dbReference>
<accession>A0A0U1EJH2</accession>
<dbReference type="Pfam" id="PF05257">
    <property type="entry name" value="CHAP"/>
    <property type="match status" value="1"/>
</dbReference>
<dbReference type="RefSeq" id="WP_002432351.1">
    <property type="nucleotide sequence ID" value="NZ_AP014956.1"/>
</dbReference>
<evidence type="ECO:0000259" key="1">
    <source>
        <dbReference type="PROSITE" id="PS50911"/>
    </source>
</evidence>
<dbReference type="EMBL" id="JABBLX010000023">
    <property type="protein sequence ID" value="NMK97961.1"/>
    <property type="molecule type" value="Genomic_DNA"/>
</dbReference>
<comment type="caution">
    <text evidence="3">The sequence shown here is derived from an EMBL/GenBank/DDBJ whole genome shotgun (WGS) entry which is preliminary data.</text>
</comment>